<name>A0ABY0IDF4_9BACT</name>
<sequence length="449" mass="52242">MYICQFKKTTKFIFLLLAFTIIGCATKKIVLPTKEVNPSWFDAGEKFSYKNYEGRTIGHLFFDFAPQIDVKKRLVDVFITTPRDSAFQYDIDLVSGRLYKERNYCKTEDIWKNYSSSINRPNFSWAYIPRLLGSNGRPQRVAVFGDLKYLVDGKFPNEETIQVQVIGGVILKSCLSGLCDLRNQWDSEVILIAKSMLDEDLTKAYGLNSLKKYVDWDYFKAFLENSMGHNDIGRTSKGAYRLESPILPTRALKYVINSGHLFTNKELATLRNSCQSVYDKALRVFKSKEGIAKRFQNYHKNYWNKFLICRKYVRHFNIKNQMKEHWLIEYLSAFEYATDSGYYYNCRSRSWVRNIRDSKGEFVVDSAKEIRGCNDREVMGAFPSAISLLASLANANAPHYRYIEYDSGADTFNQKIYNWVWFNGKKLSCDNSKVKQVFPVDVKFKLGFK</sequence>
<comment type="caution">
    <text evidence="1">The sequence shown here is derived from an EMBL/GenBank/DDBJ whole genome shotgun (WGS) entry which is preliminary data.</text>
</comment>
<reference evidence="2" key="1">
    <citation type="journal article" date="2019" name="Int. J. Syst. Evol. Microbiol.">
        <title>Halobacteriovorax valvorus sp. nov., a novel prokaryotic predator isolated from coastal seawater of China.</title>
        <authorList>
            <person name="Chen M.-X."/>
        </authorList>
    </citation>
    <scope>NUCLEOTIDE SEQUENCE [LARGE SCALE GENOMIC DNA]</scope>
    <source>
        <strain evidence="2">BL9</strain>
    </source>
</reference>
<evidence type="ECO:0000313" key="2">
    <source>
        <dbReference type="Proteomes" id="UP000443582"/>
    </source>
</evidence>
<dbReference type="EMBL" id="QDKL01000003">
    <property type="protein sequence ID" value="RZF20980.1"/>
    <property type="molecule type" value="Genomic_DNA"/>
</dbReference>
<dbReference type="Proteomes" id="UP000443582">
    <property type="component" value="Unassembled WGS sequence"/>
</dbReference>
<dbReference type="RefSeq" id="WP_115363327.1">
    <property type="nucleotide sequence ID" value="NZ_QDKL01000003.1"/>
</dbReference>
<evidence type="ECO:0000313" key="1">
    <source>
        <dbReference type="EMBL" id="RZF20980.1"/>
    </source>
</evidence>
<accession>A0ABY0IDF4</accession>
<keyword evidence="2" id="KW-1185">Reference proteome</keyword>
<proteinExistence type="predicted"/>
<protein>
    <recommendedName>
        <fullName evidence="3">Lipoprotein</fullName>
    </recommendedName>
</protein>
<gene>
    <name evidence="1" type="ORF">DAY19_13425</name>
</gene>
<dbReference type="PROSITE" id="PS51257">
    <property type="entry name" value="PROKAR_LIPOPROTEIN"/>
    <property type="match status" value="1"/>
</dbReference>
<organism evidence="1 2">
    <name type="scientific">Halobacteriovorax vibrionivorans</name>
    <dbReference type="NCBI Taxonomy" id="2152716"/>
    <lineage>
        <taxon>Bacteria</taxon>
        <taxon>Pseudomonadati</taxon>
        <taxon>Bdellovibrionota</taxon>
        <taxon>Bacteriovoracia</taxon>
        <taxon>Bacteriovoracales</taxon>
        <taxon>Halobacteriovoraceae</taxon>
        <taxon>Halobacteriovorax</taxon>
    </lineage>
</organism>
<evidence type="ECO:0008006" key="3">
    <source>
        <dbReference type="Google" id="ProtNLM"/>
    </source>
</evidence>